<keyword evidence="3" id="KW-1185">Reference proteome</keyword>
<dbReference type="PROSITE" id="PS51186">
    <property type="entry name" value="GNAT"/>
    <property type="match status" value="1"/>
</dbReference>
<dbReference type="PANTHER" id="PTHR43441">
    <property type="entry name" value="RIBOSOMAL-PROTEIN-SERINE ACETYLTRANSFERASE"/>
    <property type="match status" value="1"/>
</dbReference>
<evidence type="ECO:0000313" key="3">
    <source>
        <dbReference type="Proteomes" id="UP000466388"/>
    </source>
</evidence>
<evidence type="ECO:0000259" key="1">
    <source>
        <dbReference type="PROSITE" id="PS51186"/>
    </source>
</evidence>
<dbReference type="GO" id="GO:1990189">
    <property type="term" value="F:protein N-terminal-serine acetyltransferase activity"/>
    <property type="evidence" value="ECO:0007669"/>
    <property type="project" value="TreeGrafter"/>
</dbReference>
<dbReference type="InterPro" id="IPR051908">
    <property type="entry name" value="Ribosomal_N-acetyltransferase"/>
</dbReference>
<accession>A0A7X2XVV1</accession>
<dbReference type="GO" id="GO:0008999">
    <property type="term" value="F:protein-N-terminal-alanine acetyltransferase activity"/>
    <property type="evidence" value="ECO:0007669"/>
    <property type="project" value="TreeGrafter"/>
</dbReference>
<evidence type="ECO:0000313" key="2">
    <source>
        <dbReference type="EMBL" id="MTV82643.1"/>
    </source>
</evidence>
<dbReference type="EMBL" id="WNJO01000008">
    <property type="protein sequence ID" value="MTV82643.1"/>
    <property type="molecule type" value="Genomic_DNA"/>
</dbReference>
<dbReference type="RefSeq" id="WP_155431912.1">
    <property type="nucleotide sequence ID" value="NZ_WNJO01000008.1"/>
</dbReference>
<dbReference type="Proteomes" id="UP000466388">
    <property type="component" value="Unassembled WGS sequence"/>
</dbReference>
<dbReference type="CDD" id="cd04301">
    <property type="entry name" value="NAT_SF"/>
    <property type="match status" value="1"/>
</dbReference>
<dbReference type="PANTHER" id="PTHR43441:SF11">
    <property type="entry name" value="RIBOSOMAL-PROTEIN-SERINE ACETYLTRANSFERASE"/>
    <property type="match status" value="1"/>
</dbReference>
<keyword evidence="2" id="KW-0808">Transferase</keyword>
<organism evidence="2 3">
    <name type="scientific">Secundilactobacillus folii</name>
    <dbReference type="NCBI Taxonomy" id="2678357"/>
    <lineage>
        <taxon>Bacteria</taxon>
        <taxon>Bacillati</taxon>
        <taxon>Bacillota</taxon>
        <taxon>Bacilli</taxon>
        <taxon>Lactobacillales</taxon>
        <taxon>Lactobacillaceae</taxon>
        <taxon>Secundilactobacillus</taxon>
    </lineage>
</organism>
<protein>
    <submittedName>
        <fullName evidence="2">GNAT family N-acetyltransferase</fullName>
    </submittedName>
</protein>
<dbReference type="SUPFAM" id="SSF55729">
    <property type="entry name" value="Acyl-CoA N-acyltransferases (Nat)"/>
    <property type="match status" value="1"/>
</dbReference>
<comment type="caution">
    <text evidence="2">The sequence shown here is derived from an EMBL/GenBank/DDBJ whole genome shotgun (WGS) entry which is preliminary data.</text>
</comment>
<sequence>MRPKQPVKITPVTLTDAPEIYRLVSTNMTSLSPWLPWAKRMSDIATERHFLKYAIQKQAQGQLFMFTIRVNGEVAGAIDLHNIDSDDRHAEIGYWLGDQFRGQGVMAESLKQIELIAKGLQIHVLLILADVGNNQSQRVAIRSGYLRSGLISEYLYDGKEWHDCVFYSKVLSPTVSD</sequence>
<gene>
    <name evidence="2" type="ORF">GM612_08285</name>
</gene>
<dbReference type="InterPro" id="IPR000182">
    <property type="entry name" value="GNAT_dom"/>
</dbReference>
<feature type="domain" description="N-acetyltransferase" evidence="1">
    <location>
        <begin position="7"/>
        <end position="172"/>
    </location>
</feature>
<dbReference type="AlphaFoldDB" id="A0A7X2XVV1"/>
<dbReference type="GO" id="GO:0005737">
    <property type="term" value="C:cytoplasm"/>
    <property type="evidence" value="ECO:0007669"/>
    <property type="project" value="TreeGrafter"/>
</dbReference>
<dbReference type="Pfam" id="PF13302">
    <property type="entry name" value="Acetyltransf_3"/>
    <property type="match status" value="1"/>
</dbReference>
<proteinExistence type="predicted"/>
<dbReference type="InterPro" id="IPR016181">
    <property type="entry name" value="Acyl_CoA_acyltransferase"/>
</dbReference>
<name>A0A7X2XVV1_9LACO</name>
<dbReference type="Gene3D" id="3.40.630.30">
    <property type="match status" value="1"/>
</dbReference>
<reference evidence="2 3" key="1">
    <citation type="submission" date="2019-11" db="EMBL/GenBank/DDBJ databases">
        <title>Lactobacillus sp. nov. CRM56-3, isolated from fermented tea leaves.</title>
        <authorList>
            <person name="Phuengjayaem S."/>
            <person name="Tanasupawat S."/>
        </authorList>
    </citation>
    <scope>NUCLEOTIDE SEQUENCE [LARGE SCALE GENOMIC DNA]</scope>
    <source>
        <strain evidence="2 3">CRM56-3</strain>
    </source>
</reference>